<evidence type="ECO:0000256" key="1">
    <source>
        <dbReference type="ARBA" id="ARBA00022630"/>
    </source>
</evidence>
<evidence type="ECO:0000313" key="4">
    <source>
        <dbReference type="EMBL" id="AOX04539.1"/>
    </source>
</evidence>
<reference evidence="5" key="1">
    <citation type="submission" date="2016-10" db="EMBL/GenBank/DDBJ databases">
        <title>Comparative genomics uncovers the prolific and rare metabolic potential of the cyanobacterial genus Moorea.</title>
        <authorList>
            <person name="Leao T."/>
            <person name="Castelao G."/>
            <person name="Korobeynikov A."/>
            <person name="Monroe E.A."/>
            <person name="Podell S."/>
            <person name="Glukhov E."/>
            <person name="Allen E."/>
            <person name="Gerwick W.H."/>
            <person name="Gerwick L."/>
        </authorList>
    </citation>
    <scope>NUCLEOTIDE SEQUENCE [LARGE SCALE GENOMIC DNA]</scope>
    <source>
        <strain evidence="5">PAL-8-15-08-1</strain>
    </source>
</reference>
<dbReference type="Gene3D" id="3.20.20.70">
    <property type="entry name" value="Aldolase class I"/>
    <property type="match status" value="1"/>
</dbReference>
<dbReference type="CDD" id="cd02803">
    <property type="entry name" value="OYE_like_FMN_family"/>
    <property type="match status" value="1"/>
</dbReference>
<dbReference type="InterPro" id="IPR051799">
    <property type="entry name" value="NADH_flavin_oxidoreductase"/>
</dbReference>
<dbReference type="Proteomes" id="UP000177870">
    <property type="component" value="Chromosome"/>
</dbReference>
<accession>A0A1D8U3P6</accession>
<sequence>MEKDIIFEPLEFRNLTLKNRIFRSNISGRFDNYDGSGNQARINWEEKFARGGVGAIVSSFTPVQIRGRILPNYATIDRDDRIPFWRKVGEKVHEYDCKFLMQLSHSGRQRDVGGVENLHNKGLSSTSETESFHGLECQAMTRKEIKEMIQAFADGARRAREAGLDGVELHSANGYLITQFLSSGINDRKDEYGGSLENRARFLLEIIQAIRKEVGNDFHLQAKISAVEYNDAVIPWDKPGNTLEDSIQICKWVEEAGADALHISTGSLFPHPLNPPGEFPQDEASRWYEIMLGSGIYTFRNYLLFRYRFLFPLFLFLWNRVYRKDRTQPIIGKNVQDKALDDSFREFVSSQTMQELLDKYQGISISDAREIKKHVNIPVICTGGFQQASYIREAISEGFCDAVSIARPLVANNDLVQQFQQGKDLPDRPCTYCNRCLFNALQNPLGCYDVRRYNDDHDKMIKQVMTVFDPPPFS</sequence>
<dbReference type="SUPFAM" id="SSF51395">
    <property type="entry name" value="FMN-linked oxidoreductases"/>
    <property type="match status" value="1"/>
</dbReference>
<dbReference type="GO" id="GO:0010181">
    <property type="term" value="F:FMN binding"/>
    <property type="evidence" value="ECO:0007669"/>
    <property type="project" value="InterPro"/>
</dbReference>
<dbReference type="AlphaFoldDB" id="A0A1D8U3P6"/>
<dbReference type="STRING" id="1458985.BJP34_26490"/>
<dbReference type="PANTHER" id="PTHR43656:SF2">
    <property type="entry name" value="BINDING OXIDOREDUCTASE, PUTATIVE (AFU_ORTHOLOGUE AFUA_2G08260)-RELATED"/>
    <property type="match status" value="1"/>
</dbReference>
<dbReference type="PANTHER" id="PTHR43656">
    <property type="entry name" value="BINDING OXIDOREDUCTASE, PUTATIVE (AFU_ORTHOLOGUE AFUA_2G08260)-RELATED"/>
    <property type="match status" value="1"/>
</dbReference>
<dbReference type="GO" id="GO:0016491">
    <property type="term" value="F:oxidoreductase activity"/>
    <property type="evidence" value="ECO:0007669"/>
    <property type="project" value="UniProtKB-KW"/>
</dbReference>
<feature type="domain" description="NADH:flavin oxidoreductase/NADH oxidase N-terminal" evidence="3">
    <location>
        <begin position="6"/>
        <end position="268"/>
    </location>
</feature>
<protein>
    <submittedName>
        <fullName evidence="4">FMN reductase</fullName>
    </submittedName>
</protein>
<evidence type="ECO:0000313" key="5">
    <source>
        <dbReference type="Proteomes" id="UP000177870"/>
    </source>
</evidence>
<gene>
    <name evidence="4" type="ORF">BJP34_26490</name>
</gene>
<dbReference type="Pfam" id="PF00724">
    <property type="entry name" value="Oxidored_FMN"/>
    <property type="match status" value="1"/>
</dbReference>
<name>A0A1D8U3P6_9CYAN</name>
<dbReference type="InterPro" id="IPR001155">
    <property type="entry name" value="OxRdtase_FMN_N"/>
</dbReference>
<dbReference type="KEGG" id="mpro:BJP34_26490"/>
<proteinExistence type="predicted"/>
<dbReference type="EMBL" id="CP017599">
    <property type="protein sequence ID" value="AOX04539.1"/>
    <property type="molecule type" value="Genomic_DNA"/>
</dbReference>
<keyword evidence="1" id="KW-0285">Flavoprotein</keyword>
<dbReference type="InterPro" id="IPR013785">
    <property type="entry name" value="Aldolase_TIM"/>
</dbReference>
<keyword evidence="2" id="KW-0560">Oxidoreductase</keyword>
<dbReference type="OrthoDB" id="9772736at2"/>
<evidence type="ECO:0000259" key="3">
    <source>
        <dbReference type="Pfam" id="PF00724"/>
    </source>
</evidence>
<organism evidence="4 5">
    <name type="scientific">Moorena producens PAL-8-15-08-1</name>
    <dbReference type="NCBI Taxonomy" id="1458985"/>
    <lineage>
        <taxon>Bacteria</taxon>
        <taxon>Bacillati</taxon>
        <taxon>Cyanobacteriota</taxon>
        <taxon>Cyanophyceae</taxon>
        <taxon>Coleofasciculales</taxon>
        <taxon>Coleofasciculaceae</taxon>
        <taxon>Moorena</taxon>
    </lineage>
</organism>
<evidence type="ECO:0000256" key="2">
    <source>
        <dbReference type="ARBA" id="ARBA00023002"/>
    </source>
</evidence>